<dbReference type="Proteomes" id="UP000310314">
    <property type="component" value="Unassembled WGS sequence"/>
</dbReference>
<gene>
    <name evidence="2" type="ORF">FEE95_21190</name>
</gene>
<dbReference type="OrthoDB" id="1178051at2"/>
<proteinExistence type="predicted"/>
<organism evidence="2 3">
    <name type="scientific">Maribacter algarum</name>
    <name type="common">ex Zhang et al. 2020</name>
    <dbReference type="NCBI Taxonomy" id="2578118"/>
    <lineage>
        <taxon>Bacteria</taxon>
        <taxon>Pseudomonadati</taxon>
        <taxon>Bacteroidota</taxon>
        <taxon>Flavobacteriia</taxon>
        <taxon>Flavobacteriales</taxon>
        <taxon>Flavobacteriaceae</taxon>
        <taxon>Maribacter</taxon>
    </lineage>
</organism>
<keyword evidence="3" id="KW-1185">Reference proteome</keyword>
<protein>
    <submittedName>
        <fullName evidence="2">Uncharacterized protein</fullName>
    </submittedName>
</protein>
<keyword evidence="1" id="KW-0732">Signal</keyword>
<dbReference type="EMBL" id="VATY01000006">
    <property type="protein sequence ID" value="TMM52204.1"/>
    <property type="molecule type" value="Genomic_DNA"/>
</dbReference>
<name>A0A5S3PJC1_9FLAO</name>
<evidence type="ECO:0000313" key="3">
    <source>
        <dbReference type="Proteomes" id="UP000310314"/>
    </source>
</evidence>
<dbReference type="AlphaFoldDB" id="A0A5S3PJC1"/>
<sequence>MNKKSFILSMAAGIALINGAFASTPSKEVEAFDINTVEYIEDDEQIDLGFDVADYLPEGFNPYKMYVDLNAVEYIEEEPVIEDFSQYLPKGFDAYAYPTDVQSINYIDENDSFSIDFDTKKHLPEGFNAYIK</sequence>
<evidence type="ECO:0000313" key="2">
    <source>
        <dbReference type="EMBL" id="TMM52204.1"/>
    </source>
</evidence>
<dbReference type="RefSeq" id="WP_138660047.1">
    <property type="nucleotide sequence ID" value="NZ_VATY01000006.1"/>
</dbReference>
<evidence type="ECO:0000256" key="1">
    <source>
        <dbReference type="SAM" id="SignalP"/>
    </source>
</evidence>
<feature type="signal peptide" evidence="1">
    <location>
        <begin position="1"/>
        <end position="22"/>
    </location>
</feature>
<reference evidence="2 3" key="1">
    <citation type="submission" date="2019-05" db="EMBL/GenBank/DDBJ databases">
        <authorList>
            <person name="Zhang J.-Y."/>
            <person name="Feg X."/>
            <person name="Du Z.-J."/>
        </authorList>
    </citation>
    <scope>NUCLEOTIDE SEQUENCE [LARGE SCALE GENOMIC DNA]</scope>
    <source>
        <strain evidence="2 3">RZ26</strain>
    </source>
</reference>
<accession>A0A5S3PJC1</accession>
<feature type="chain" id="PRO_5024451431" evidence="1">
    <location>
        <begin position="23"/>
        <end position="132"/>
    </location>
</feature>
<comment type="caution">
    <text evidence="2">The sequence shown here is derived from an EMBL/GenBank/DDBJ whole genome shotgun (WGS) entry which is preliminary data.</text>
</comment>